<dbReference type="Pfam" id="PF14299">
    <property type="entry name" value="PP2"/>
    <property type="match status" value="1"/>
</dbReference>
<dbReference type="PANTHER" id="PTHR32278">
    <property type="entry name" value="F-BOX DOMAIN-CONTAINING PROTEIN"/>
    <property type="match status" value="1"/>
</dbReference>
<organism evidence="1 2">
    <name type="scientific">Lithospermum erythrorhizon</name>
    <name type="common">Purple gromwell</name>
    <name type="synonym">Lithospermum officinale var. erythrorhizon</name>
    <dbReference type="NCBI Taxonomy" id="34254"/>
    <lineage>
        <taxon>Eukaryota</taxon>
        <taxon>Viridiplantae</taxon>
        <taxon>Streptophyta</taxon>
        <taxon>Embryophyta</taxon>
        <taxon>Tracheophyta</taxon>
        <taxon>Spermatophyta</taxon>
        <taxon>Magnoliopsida</taxon>
        <taxon>eudicotyledons</taxon>
        <taxon>Gunneridae</taxon>
        <taxon>Pentapetalae</taxon>
        <taxon>asterids</taxon>
        <taxon>lamiids</taxon>
        <taxon>Boraginales</taxon>
        <taxon>Boraginaceae</taxon>
        <taxon>Boraginoideae</taxon>
        <taxon>Lithospermeae</taxon>
        <taxon>Lithospermum</taxon>
    </lineage>
</organism>
<protein>
    <submittedName>
        <fullName evidence="1">Uncharacterized protein</fullName>
    </submittedName>
</protein>
<comment type="caution">
    <text evidence="1">The sequence shown here is derived from an EMBL/GenBank/DDBJ whole genome shotgun (WGS) entry which is preliminary data.</text>
</comment>
<evidence type="ECO:0000313" key="1">
    <source>
        <dbReference type="EMBL" id="GAA0164234.1"/>
    </source>
</evidence>
<gene>
    <name evidence="1" type="ORF">LIER_39743</name>
</gene>
<dbReference type="EMBL" id="BAABME010021793">
    <property type="protein sequence ID" value="GAA0164234.1"/>
    <property type="molecule type" value="Genomic_DNA"/>
</dbReference>
<keyword evidence="2" id="KW-1185">Reference proteome</keyword>
<dbReference type="AlphaFoldDB" id="A0AAV3QJN3"/>
<dbReference type="Proteomes" id="UP001454036">
    <property type="component" value="Unassembled WGS sequence"/>
</dbReference>
<dbReference type="PANTHER" id="PTHR32278:SF15">
    <property type="entry name" value="F-BOX PROTEIN PP2-B13-RELATED"/>
    <property type="match status" value="1"/>
</dbReference>
<accession>A0AAV3QJN3</accession>
<reference evidence="1 2" key="1">
    <citation type="submission" date="2024-01" db="EMBL/GenBank/DDBJ databases">
        <title>The complete chloroplast genome sequence of Lithospermum erythrorhizon: insights into the phylogenetic relationship among Boraginaceae species and the maternal lineages of purple gromwells.</title>
        <authorList>
            <person name="Okada T."/>
            <person name="Watanabe K."/>
        </authorList>
    </citation>
    <scope>NUCLEOTIDE SEQUENCE [LARGE SCALE GENOMIC DNA]</scope>
</reference>
<name>A0AAV3QJN3_LITER</name>
<sequence>MGKKNQDSCRLSLVSPEFKSAAEYDVVWGSFLPPDYEEIIARACTPFQYSSKKQLFRWLCDSILIDGGTKTFALEKSNGRKSYIMSTKELYISQADDPNHWSWITIPESRFDEVAELKTISNLEIEGRIKTQALSPSTKYGAFLIIKVSHKSFGLDSIPSEISLKIGDLVVKRSAYLCGKDVKKQQMEVLFYKNRLQMLNNRLNHQGFIWEEKQACERLDGWMKIEVGEFFTGFDDACNDKELQIRLTEVKGQHLKGGLIIEGIEVRPK</sequence>
<evidence type="ECO:0000313" key="2">
    <source>
        <dbReference type="Proteomes" id="UP001454036"/>
    </source>
</evidence>
<proteinExistence type="predicted"/>
<dbReference type="InterPro" id="IPR025886">
    <property type="entry name" value="PP2-like"/>
</dbReference>